<name>A0AAD1IXV6_MYCMB</name>
<sequence>MSRLNIGSNAWKAASIMVATLFIHSRSAARTGGLWCAAIVDPARAPKRRGGDGHDGG</sequence>
<proteinExistence type="predicted"/>
<keyword evidence="2" id="KW-1185">Reference proteome</keyword>
<protein>
    <submittedName>
        <fullName evidence="1">Uncharacterized protein</fullName>
    </submittedName>
</protein>
<organism evidence="1 2">
    <name type="scientific">Mycolicibacterium monacense</name>
    <name type="common">Mycobacterium monacense</name>
    <dbReference type="NCBI Taxonomy" id="85693"/>
    <lineage>
        <taxon>Bacteria</taxon>
        <taxon>Bacillati</taxon>
        <taxon>Actinomycetota</taxon>
        <taxon>Actinomycetes</taxon>
        <taxon>Mycobacteriales</taxon>
        <taxon>Mycobacteriaceae</taxon>
        <taxon>Mycolicibacterium</taxon>
    </lineage>
</organism>
<evidence type="ECO:0000313" key="1">
    <source>
        <dbReference type="EMBL" id="BBZ62523.1"/>
    </source>
</evidence>
<dbReference type="Proteomes" id="UP000466039">
    <property type="component" value="Chromosome"/>
</dbReference>
<dbReference type="EMBL" id="AP022617">
    <property type="protein sequence ID" value="BBZ62523.1"/>
    <property type="molecule type" value="Genomic_DNA"/>
</dbReference>
<accession>A0AAD1IXV6</accession>
<dbReference type="RefSeq" id="WP_163647422.1">
    <property type="nucleotide sequence ID" value="NZ_AP022617.1"/>
</dbReference>
<dbReference type="AlphaFoldDB" id="A0AAD1IXV6"/>
<evidence type="ECO:0000313" key="2">
    <source>
        <dbReference type="Proteomes" id="UP000466039"/>
    </source>
</evidence>
<reference evidence="1 2" key="1">
    <citation type="journal article" date="2019" name="Emerg. Microbes Infect.">
        <title>Comprehensive subspecies identification of 175 nontuberculous mycobacteria species based on 7547 genomic profiles.</title>
        <authorList>
            <person name="Matsumoto Y."/>
            <person name="Kinjo T."/>
            <person name="Motooka D."/>
            <person name="Nabeya D."/>
            <person name="Jung N."/>
            <person name="Uechi K."/>
            <person name="Horii T."/>
            <person name="Iida T."/>
            <person name="Fujita J."/>
            <person name="Nakamura S."/>
        </authorList>
    </citation>
    <scope>NUCLEOTIDE SEQUENCE [LARGE SCALE GENOMIC DNA]</scope>
    <source>
        <strain evidence="1 2">JCM 15658</strain>
    </source>
</reference>
<gene>
    <name evidence="1" type="ORF">MMON_38240</name>
</gene>